<dbReference type="InterPro" id="IPR039422">
    <property type="entry name" value="MarR/SlyA-like"/>
</dbReference>
<dbReference type="GO" id="GO:0003677">
    <property type="term" value="F:DNA binding"/>
    <property type="evidence" value="ECO:0007669"/>
    <property type="project" value="UniProtKB-KW"/>
</dbReference>
<feature type="compositionally biased region" description="Basic residues" evidence="4">
    <location>
        <begin position="167"/>
        <end position="179"/>
    </location>
</feature>
<evidence type="ECO:0000256" key="4">
    <source>
        <dbReference type="SAM" id="MobiDB-lite"/>
    </source>
</evidence>
<evidence type="ECO:0000256" key="3">
    <source>
        <dbReference type="ARBA" id="ARBA00023163"/>
    </source>
</evidence>
<evidence type="ECO:0000256" key="2">
    <source>
        <dbReference type="ARBA" id="ARBA00023125"/>
    </source>
</evidence>
<dbReference type="Pfam" id="PF22381">
    <property type="entry name" value="Staph_reg_Sar_Rot"/>
    <property type="match status" value="1"/>
</dbReference>
<protein>
    <submittedName>
        <fullName evidence="6">DNA-binding MarR family transcriptional regulator</fullName>
    </submittedName>
</protein>
<dbReference type="SMART" id="SM00347">
    <property type="entry name" value="HTH_MARR"/>
    <property type="match status" value="1"/>
</dbReference>
<feature type="region of interest" description="Disordered" evidence="4">
    <location>
        <begin position="159"/>
        <end position="179"/>
    </location>
</feature>
<feature type="domain" description="HTH marR-type" evidence="5">
    <location>
        <begin position="1"/>
        <end position="158"/>
    </location>
</feature>
<sequence length="179" mass="20514">MSEVAFQEQSPVQGPMDLSDDEWRNWMRYGESAELLYQEIDDALVAKHDLTFPDVQILHRLNSAPRRCERIGSLAEALVLSPSRVSWLVRRLEDHGLVRRVRSREDRRMVVVGITRKGQEYLRPALRTYAAIVRRQYLAPLTRGQMTALGDSTRRVGDALKGDVRKRNTGKRRGLSSVS</sequence>
<evidence type="ECO:0000313" key="7">
    <source>
        <dbReference type="Proteomes" id="UP001160130"/>
    </source>
</evidence>
<keyword evidence="2 6" id="KW-0238">DNA-binding</keyword>
<dbReference type="SUPFAM" id="SSF46785">
    <property type="entry name" value="Winged helix' DNA-binding domain"/>
    <property type="match status" value="1"/>
</dbReference>
<dbReference type="InterPro" id="IPR055166">
    <property type="entry name" value="Transc_reg_Sar_Rot_HTH"/>
</dbReference>
<dbReference type="RefSeq" id="WP_280833498.1">
    <property type="nucleotide sequence ID" value="NZ_JARXVE010000005.1"/>
</dbReference>
<dbReference type="PROSITE" id="PS50995">
    <property type="entry name" value="HTH_MARR_2"/>
    <property type="match status" value="1"/>
</dbReference>
<dbReference type="InterPro" id="IPR036390">
    <property type="entry name" value="WH_DNA-bd_sf"/>
</dbReference>
<comment type="caution">
    <text evidence="6">The sequence shown here is derived from an EMBL/GenBank/DDBJ whole genome shotgun (WGS) entry which is preliminary data.</text>
</comment>
<dbReference type="Proteomes" id="UP001160130">
    <property type="component" value="Unassembled WGS sequence"/>
</dbReference>
<keyword evidence="1" id="KW-0805">Transcription regulation</keyword>
<name>A0ABT6L1S3_9MYCO</name>
<organism evidence="6 7">
    <name type="scientific">Mycolicibacterium frederiksbergense</name>
    <dbReference type="NCBI Taxonomy" id="117567"/>
    <lineage>
        <taxon>Bacteria</taxon>
        <taxon>Bacillati</taxon>
        <taxon>Actinomycetota</taxon>
        <taxon>Actinomycetes</taxon>
        <taxon>Mycobacteriales</taxon>
        <taxon>Mycobacteriaceae</taxon>
        <taxon>Mycolicibacterium</taxon>
    </lineage>
</organism>
<dbReference type="InterPro" id="IPR000835">
    <property type="entry name" value="HTH_MarR-typ"/>
</dbReference>
<keyword evidence="3" id="KW-0804">Transcription</keyword>
<keyword evidence="7" id="KW-1185">Reference proteome</keyword>
<proteinExistence type="predicted"/>
<dbReference type="InterPro" id="IPR036388">
    <property type="entry name" value="WH-like_DNA-bd_sf"/>
</dbReference>
<dbReference type="PANTHER" id="PTHR33164">
    <property type="entry name" value="TRANSCRIPTIONAL REGULATOR, MARR FAMILY"/>
    <property type="match status" value="1"/>
</dbReference>
<evidence type="ECO:0000259" key="5">
    <source>
        <dbReference type="PROSITE" id="PS50995"/>
    </source>
</evidence>
<evidence type="ECO:0000256" key="1">
    <source>
        <dbReference type="ARBA" id="ARBA00023015"/>
    </source>
</evidence>
<dbReference type="PANTHER" id="PTHR33164:SF99">
    <property type="entry name" value="MARR FAMILY REGULATORY PROTEIN"/>
    <property type="match status" value="1"/>
</dbReference>
<accession>A0ABT6L1S3</accession>
<gene>
    <name evidence="6" type="ORF">M2272_003554</name>
</gene>
<dbReference type="Gene3D" id="1.10.10.10">
    <property type="entry name" value="Winged helix-like DNA-binding domain superfamily/Winged helix DNA-binding domain"/>
    <property type="match status" value="1"/>
</dbReference>
<evidence type="ECO:0000313" key="6">
    <source>
        <dbReference type="EMBL" id="MDH6196901.1"/>
    </source>
</evidence>
<reference evidence="6 7" key="1">
    <citation type="submission" date="2023-04" db="EMBL/GenBank/DDBJ databases">
        <title>Forest soil microbial communities from Buena Vista Peninsula, Colon Province, Panama.</title>
        <authorList>
            <person name="Bouskill N."/>
        </authorList>
    </citation>
    <scope>NUCLEOTIDE SEQUENCE [LARGE SCALE GENOMIC DNA]</scope>
    <source>
        <strain evidence="6 7">AC80</strain>
    </source>
</reference>
<dbReference type="EMBL" id="JARXVE010000005">
    <property type="protein sequence ID" value="MDH6196901.1"/>
    <property type="molecule type" value="Genomic_DNA"/>
</dbReference>